<evidence type="ECO:0000256" key="5">
    <source>
        <dbReference type="ARBA" id="ARBA00023242"/>
    </source>
</evidence>
<reference evidence="7" key="1">
    <citation type="submission" date="2021-02" db="EMBL/GenBank/DDBJ databases">
        <authorList>
            <person name="Nowell W R."/>
        </authorList>
    </citation>
    <scope>NUCLEOTIDE SEQUENCE</scope>
</reference>
<dbReference type="GO" id="GO:0005634">
    <property type="term" value="C:nucleus"/>
    <property type="evidence" value="ECO:0007669"/>
    <property type="project" value="UniProtKB-SubCell"/>
</dbReference>
<protein>
    <submittedName>
        <fullName evidence="7">Uncharacterized protein</fullName>
    </submittedName>
</protein>
<dbReference type="EMBL" id="CAJNOQ010024249">
    <property type="protein sequence ID" value="CAF1525409.1"/>
    <property type="molecule type" value="Genomic_DNA"/>
</dbReference>
<feature type="non-terminal residue" evidence="7">
    <location>
        <position position="518"/>
    </location>
</feature>
<evidence type="ECO:0000256" key="4">
    <source>
        <dbReference type="ARBA" id="ARBA00022833"/>
    </source>
</evidence>
<dbReference type="PANTHER" id="PTHR46481:SF10">
    <property type="entry name" value="ZINC FINGER BED DOMAIN-CONTAINING PROTEIN 39"/>
    <property type="match status" value="1"/>
</dbReference>
<evidence type="ECO:0000256" key="3">
    <source>
        <dbReference type="ARBA" id="ARBA00022771"/>
    </source>
</evidence>
<keyword evidence="5" id="KW-0539">Nucleus</keyword>
<dbReference type="InterPro" id="IPR012337">
    <property type="entry name" value="RNaseH-like_sf"/>
</dbReference>
<dbReference type="PANTHER" id="PTHR46481">
    <property type="entry name" value="ZINC FINGER BED DOMAIN-CONTAINING PROTEIN 4"/>
    <property type="match status" value="1"/>
</dbReference>
<evidence type="ECO:0000313" key="7">
    <source>
        <dbReference type="EMBL" id="CAF1525409.1"/>
    </source>
</evidence>
<gene>
    <name evidence="7" type="ORF">GPM918_LOCUS37752</name>
    <name evidence="8" type="ORF">SRO942_LOCUS38532</name>
</gene>
<proteinExistence type="predicted"/>
<name>A0A815V511_9BILA</name>
<feature type="region of interest" description="Disordered" evidence="6">
    <location>
        <begin position="1"/>
        <end position="33"/>
    </location>
</feature>
<feature type="compositionally biased region" description="Basic residues" evidence="6">
    <location>
        <begin position="8"/>
        <end position="17"/>
    </location>
</feature>
<evidence type="ECO:0000313" key="8">
    <source>
        <dbReference type="EMBL" id="CAF4384428.1"/>
    </source>
</evidence>
<keyword evidence="9" id="KW-1185">Reference proteome</keyword>
<dbReference type="InterPro" id="IPR052035">
    <property type="entry name" value="ZnF_BED_domain_contain"/>
</dbReference>
<dbReference type="SUPFAM" id="SSF53098">
    <property type="entry name" value="Ribonuclease H-like"/>
    <property type="match status" value="1"/>
</dbReference>
<dbReference type="AlphaFoldDB" id="A0A815V511"/>
<evidence type="ECO:0000256" key="1">
    <source>
        <dbReference type="ARBA" id="ARBA00004123"/>
    </source>
</evidence>
<evidence type="ECO:0000256" key="6">
    <source>
        <dbReference type="SAM" id="MobiDB-lite"/>
    </source>
</evidence>
<dbReference type="GO" id="GO:0008270">
    <property type="term" value="F:zinc ion binding"/>
    <property type="evidence" value="ECO:0007669"/>
    <property type="project" value="UniProtKB-KW"/>
</dbReference>
<sequence length="518" mass="59789">TDGNLRSHLGRTHKGTHGHVLYPSQRRQSQKPARQITAELKRKLDDSLIKAIIVDGRSFNDFSKPGIIDFLDLAIPDYRPPHRTTIRCRIQKLYAEERENLRQQLSTVQNIALTIDVWKSSSHIYYLCLSGHYFDNNYELKHNVLAFRRFIGSHTGQRLQRFLENEVEKINIQHKISATTCDNGADIRCAITASNVLGPRFSCLAHDLNLTVKNGLWLYKQPKGSEKSSTTAAATTMLKENELVEDDDDNISIADGEDVPDEIIETYLPQSEEDEKYEAFDLQVQQQEEEIADDMGEEEEDLAKAVSELDQEILIENCRANPNHLLRTIHVLFKRIRKIVSIMNNSSVLLRFVRKQIEVKIEHENSRLPFSESRLRAKDFVIDLEVRWNTTYEMLKRFLFYRSIITNITENPSDEIGIQQKQCKQLEALAFSRTDWSLMKSVKTVLQDFYEATSLLSGQLYPSNGFGYFVVMALKKYLSQSADDTVEELLKAEIIKKFSRYFGRAFISDEQQKSFLVS</sequence>
<dbReference type="Proteomes" id="UP000681722">
    <property type="component" value="Unassembled WGS sequence"/>
</dbReference>
<keyword evidence="3" id="KW-0863">Zinc-finger</keyword>
<organism evidence="7 9">
    <name type="scientific">Didymodactylos carnosus</name>
    <dbReference type="NCBI Taxonomy" id="1234261"/>
    <lineage>
        <taxon>Eukaryota</taxon>
        <taxon>Metazoa</taxon>
        <taxon>Spiralia</taxon>
        <taxon>Gnathifera</taxon>
        <taxon>Rotifera</taxon>
        <taxon>Eurotatoria</taxon>
        <taxon>Bdelloidea</taxon>
        <taxon>Philodinida</taxon>
        <taxon>Philodinidae</taxon>
        <taxon>Didymodactylos</taxon>
    </lineage>
</organism>
<evidence type="ECO:0000256" key="2">
    <source>
        <dbReference type="ARBA" id="ARBA00022723"/>
    </source>
</evidence>
<dbReference type="EMBL" id="CAJOBC010089816">
    <property type="protein sequence ID" value="CAF4384428.1"/>
    <property type="molecule type" value="Genomic_DNA"/>
</dbReference>
<comment type="caution">
    <text evidence="7">The sequence shown here is derived from an EMBL/GenBank/DDBJ whole genome shotgun (WGS) entry which is preliminary data.</text>
</comment>
<dbReference type="OrthoDB" id="1607513at2759"/>
<keyword evidence="4" id="KW-0862">Zinc</keyword>
<dbReference type="Proteomes" id="UP000663829">
    <property type="component" value="Unassembled WGS sequence"/>
</dbReference>
<keyword evidence="2" id="KW-0479">Metal-binding</keyword>
<accession>A0A815V511</accession>
<evidence type="ECO:0000313" key="9">
    <source>
        <dbReference type="Proteomes" id="UP000663829"/>
    </source>
</evidence>
<comment type="subcellular location">
    <subcellularLocation>
        <location evidence="1">Nucleus</location>
    </subcellularLocation>
</comment>